<dbReference type="PROSITE" id="PS51747">
    <property type="entry name" value="CYT_DCMP_DEAMINASES_2"/>
    <property type="match status" value="1"/>
</dbReference>
<protein>
    <submittedName>
        <fullName evidence="7">dCMP deaminase Late competence protein ComEB</fullName>
        <ecNumber evidence="7">3.5.4.12</ecNumber>
    </submittedName>
</protein>
<keyword evidence="3" id="KW-0479">Metal-binding</keyword>
<dbReference type="PANTHER" id="PTHR11086:SF18">
    <property type="entry name" value="DEOXYCYTIDYLATE DEAMINASE"/>
    <property type="match status" value="1"/>
</dbReference>
<dbReference type="AlphaFoldDB" id="A0A160VGT1"/>
<name>A0A160VGT1_9ZZZZ</name>
<dbReference type="InterPro" id="IPR002125">
    <property type="entry name" value="CMP_dCMP_dom"/>
</dbReference>
<evidence type="ECO:0000313" key="7">
    <source>
        <dbReference type="EMBL" id="CUV09602.1"/>
    </source>
</evidence>
<evidence type="ECO:0000256" key="4">
    <source>
        <dbReference type="ARBA" id="ARBA00022801"/>
    </source>
</evidence>
<reference evidence="7" key="1">
    <citation type="submission" date="2015-10" db="EMBL/GenBank/DDBJ databases">
        <authorList>
            <person name="Gilbert D.G."/>
        </authorList>
    </citation>
    <scope>NUCLEOTIDE SEQUENCE</scope>
</reference>
<dbReference type="GO" id="GO:0008270">
    <property type="term" value="F:zinc ion binding"/>
    <property type="evidence" value="ECO:0007669"/>
    <property type="project" value="InterPro"/>
</dbReference>
<dbReference type="GO" id="GO:0005737">
    <property type="term" value="C:cytoplasm"/>
    <property type="evidence" value="ECO:0007669"/>
    <property type="project" value="TreeGrafter"/>
</dbReference>
<dbReference type="InterPro" id="IPR016473">
    <property type="entry name" value="dCMP_deaminase"/>
</dbReference>
<dbReference type="GO" id="GO:0004132">
    <property type="term" value="F:dCMP deaminase activity"/>
    <property type="evidence" value="ECO:0007669"/>
    <property type="project" value="UniProtKB-EC"/>
</dbReference>
<dbReference type="InterPro" id="IPR016192">
    <property type="entry name" value="APOBEC/CMP_deaminase_Zn-bd"/>
</dbReference>
<dbReference type="PANTHER" id="PTHR11086">
    <property type="entry name" value="DEOXYCYTIDYLATE DEAMINASE-RELATED"/>
    <property type="match status" value="1"/>
</dbReference>
<comment type="similarity">
    <text evidence="2">Belongs to the cytidine and deoxycytidylate deaminase family.</text>
</comment>
<keyword evidence="5" id="KW-0862">Zinc</keyword>
<proteinExistence type="inferred from homology"/>
<dbReference type="SUPFAM" id="SSF53927">
    <property type="entry name" value="Cytidine deaminase-like"/>
    <property type="match status" value="1"/>
</dbReference>
<evidence type="ECO:0000256" key="5">
    <source>
        <dbReference type="ARBA" id="ARBA00022833"/>
    </source>
</evidence>
<dbReference type="InterPro" id="IPR016193">
    <property type="entry name" value="Cytidine_deaminase-like"/>
</dbReference>
<sequence length="144" mass="16143">MPDKKNRVSWAEYFMNIAHEVATRSTCNRKAVGAVIVRGKTILSTGYNGSIKGAEHCDDAGHEMENDHCVRTIHAEANAIVQAARHGIRIEYSEIYVTASPCYDCFKMIANAGINKIYFGEFYRDERIIALAEKLDIKLSDLSK</sequence>
<dbReference type="PIRSF" id="PIRSF006019">
    <property type="entry name" value="dCMP_deaminase"/>
    <property type="match status" value="1"/>
</dbReference>
<feature type="domain" description="CMP/dCMP-type deaminase" evidence="6">
    <location>
        <begin position="9"/>
        <end position="131"/>
    </location>
</feature>
<dbReference type="EMBL" id="FAXC01000274">
    <property type="protein sequence ID" value="CUV09602.1"/>
    <property type="molecule type" value="Genomic_DNA"/>
</dbReference>
<evidence type="ECO:0000256" key="2">
    <source>
        <dbReference type="ARBA" id="ARBA00006576"/>
    </source>
</evidence>
<organism evidence="7">
    <name type="scientific">hydrothermal vent metagenome</name>
    <dbReference type="NCBI Taxonomy" id="652676"/>
    <lineage>
        <taxon>unclassified sequences</taxon>
        <taxon>metagenomes</taxon>
        <taxon>ecological metagenomes</taxon>
    </lineage>
</organism>
<keyword evidence="4 7" id="KW-0378">Hydrolase</keyword>
<dbReference type="CDD" id="cd01286">
    <property type="entry name" value="deoxycytidylate_deaminase"/>
    <property type="match status" value="1"/>
</dbReference>
<dbReference type="InterPro" id="IPR015517">
    <property type="entry name" value="dCMP_deaminase-rel"/>
</dbReference>
<accession>A0A160VGT1</accession>
<dbReference type="EC" id="3.5.4.12" evidence="7"/>
<dbReference type="PROSITE" id="PS00903">
    <property type="entry name" value="CYT_DCMP_DEAMINASES_1"/>
    <property type="match status" value="1"/>
</dbReference>
<comment type="cofactor">
    <cofactor evidence="1">
        <name>Zn(2+)</name>
        <dbReference type="ChEBI" id="CHEBI:29105"/>
    </cofactor>
</comment>
<evidence type="ECO:0000256" key="1">
    <source>
        <dbReference type="ARBA" id="ARBA00001947"/>
    </source>
</evidence>
<gene>
    <name evidence="7" type="ORF">MGWOODY_Mmi9</name>
</gene>
<dbReference type="InterPro" id="IPR035105">
    <property type="entry name" value="Deoxycytidylate_deaminase_dom"/>
</dbReference>
<dbReference type="Pfam" id="PF00383">
    <property type="entry name" value="dCMP_cyt_deam_1"/>
    <property type="match status" value="1"/>
</dbReference>
<evidence type="ECO:0000259" key="6">
    <source>
        <dbReference type="PROSITE" id="PS51747"/>
    </source>
</evidence>
<dbReference type="GO" id="GO:0006220">
    <property type="term" value="P:pyrimidine nucleotide metabolic process"/>
    <property type="evidence" value="ECO:0007669"/>
    <property type="project" value="InterPro"/>
</dbReference>
<evidence type="ECO:0000256" key="3">
    <source>
        <dbReference type="ARBA" id="ARBA00022723"/>
    </source>
</evidence>
<dbReference type="Gene3D" id="3.40.140.10">
    <property type="entry name" value="Cytidine Deaminase, domain 2"/>
    <property type="match status" value="1"/>
</dbReference>